<reference evidence="4 5" key="1">
    <citation type="submission" date="2017-07" db="EMBL/GenBank/DDBJ databases">
        <title>Draft whole genome sequences of clinical Proprionibacteriaceae strains.</title>
        <authorList>
            <person name="Bernier A.-M."/>
            <person name="Bernard K."/>
            <person name="Domingo M.-C."/>
        </authorList>
    </citation>
    <scope>NUCLEOTIDE SEQUENCE [LARGE SCALE GENOMIC DNA]</scope>
    <source>
        <strain evidence="4 5">NML 030167</strain>
    </source>
</reference>
<dbReference type="Proteomes" id="UP000215896">
    <property type="component" value="Unassembled WGS sequence"/>
</dbReference>
<dbReference type="AlphaFoldDB" id="A0A255GLM9"/>
<evidence type="ECO:0008006" key="6">
    <source>
        <dbReference type="Google" id="ProtNLM"/>
    </source>
</evidence>
<evidence type="ECO:0000313" key="4">
    <source>
        <dbReference type="EMBL" id="OYO16737.1"/>
    </source>
</evidence>
<comment type="similarity">
    <text evidence="1">Belongs to the bacterial solute-binding protein 1 family.</text>
</comment>
<dbReference type="EMBL" id="NMVO01000002">
    <property type="protein sequence ID" value="OYO16737.1"/>
    <property type="molecule type" value="Genomic_DNA"/>
</dbReference>
<keyword evidence="5" id="KW-1185">Reference proteome</keyword>
<dbReference type="PANTHER" id="PTHR43649:SF34">
    <property type="entry name" value="ABC TRANSPORTER PERIPLASMIC-BINDING PROTEIN YCJN-RELATED"/>
    <property type="match status" value="1"/>
</dbReference>
<dbReference type="Pfam" id="PF01547">
    <property type="entry name" value="SBP_bac_1"/>
    <property type="match status" value="1"/>
</dbReference>
<evidence type="ECO:0000256" key="1">
    <source>
        <dbReference type="ARBA" id="ARBA00008520"/>
    </source>
</evidence>
<evidence type="ECO:0000256" key="3">
    <source>
        <dbReference type="ARBA" id="ARBA00022729"/>
    </source>
</evidence>
<keyword evidence="2" id="KW-0813">Transport</keyword>
<dbReference type="InterPro" id="IPR050490">
    <property type="entry name" value="Bact_solute-bd_prot1"/>
</dbReference>
<evidence type="ECO:0000256" key="2">
    <source>
        <dbReference type="ARBA" id="ARBA00022448"/>
    </source>
</evidence>
<protein>
    <recommendedName>
        <fullName evidence="6">Extracellular solute-binding protein</fullName>
    </recommendedName>
</protein>
<evidence type="ECO:0000313" key="5">
    <source>
        <dbReference type="Proteomes" id="UP000215896"/>
    </source>
</evidence>
<accession>A0A255GLM9</accession>
<gene>
    <name evidence="4" type="ORF">CGZ94_03650</name>
</gene>
<dbReference type="Gene3D" id="3.40.190.10">
    <property type="entry name" value="Periplasmic binding protein-like II"/>
    <property type="match status" value="1"/>
</dbReference>
<keyword evidence="3" id="KW-0732">Signal</keyword>
<dbReference type="OrthoDB" id="2644341at2"/>
<dbReference type="PANTHER" id="PTHR43649">
    <property type="entry name" value="ARABINOSE-BINDING PROTEIN-RELATED"/>
    <property type="match status" value="1"/>
</dbReference>
<name>A0A255GLM9_9ACTN</name>
<dbReference type="SUPFAM" id="SSF53850">
    <property type="entry name" value="Periplasmic binding protein-like II"/>
    <property type="match status" value="1"/>
</dbReference>
<sequence>MSTGMHSQPREETTVLTKSKFKPSVQKRMLVAVGAAMATSLVLSGCGAGSRTAANTATKVACDFAKPANPVTINVLAYNSSAVDPYTNTMVASCSKDGVTVKHDPIDFAGQVQKTQATLGSDKGSYDILETYSFVVPTFGSQDKLEPLDDYFNKYKDKYGLGEISPEMIESVTYDGKMYNLPMQAQVHVMAYRKDILDKYGIQPPKTMEELRAAAQKIQAGGEIKYPVALPWLASSDIATWYANTMLAQNKPFVDPQSKKPNFDSPEARKALEEMKSLLPYMDPQVTTFDQPKVQQQMYNGSAAISVMFSGRMNDLVQQKNSQYFDKIGFTAPPAVTSGGKTIASLSVDGWSIPKNASADKDLLFQIAASSVSEEASKASVPAAFPARKGMATEQNSPYAKAANESMGNVPAPQPYPYIPAVTSAITPIVAKAVGGQLSVDEAVQQMQTEAEAAVAKS</sequence>
<dbReference type="InterPro" id="IPR006059">
    <property type="entry name" value="SBP"/>
</dbReference>
<comment type="caution">
    <text evidence="4">The sequence shown here is derived from an EMBL/GenBank/DDBJ whole genome shotgun (WGS) entry which is preliminary data.</text>
</comment>
<organism evidence="4 5">
    <name type="scientific">Enemella evansiae</name>
    <dbReference type="NCBI Taxonomy" id="2016499"/>
    <lineage>
        <taxon>Bacteria</taxon>
        <taxon>Bacillati</taxon>
        <taxon>Actinomycetota</taxon>
        <taxon>Actinomycetes</taxon>
        <taxon>Propionibacteriales</taxon>
        <taxon>Propionibacteriaceae</taxon>
        <taxon>Enemella</taxon>
    </lineage>
</organism>
<proteinExistence type="inferred from homology"/>